<evidence type="ECO:0000313" key="11">
    <source>
        <dbReference type="Proteomes" id="UP000006643"/>
    </source>
</evidence>
<dbReference type="PANTHER" id="PTHR20383">
    <property type="entry name" value="RNA POLYMERASE II SUBUNIT A C-TERMINAL DOMAIN PHOSPHATASE"/>
    <property type="match status" value="1"/>
</dbReference>
<dbReference type="GO" id="GO:0006397">
    <property type="term" value="P:mRNA processing"/>
    <property type="evidence" value="ECO:0007669"/>
    <property type="project" value="UniProtKB-KW"/>
</dbReference>
<dbReference type="OMA" id="RPMFAMV"/>
<dbReference type="eggNOG" id="KOG2424">
    <property type="taxonomic scope" value="Eukaryota"/>
</dbReference>
<dbReference type="GO" id="GO:0004722">
    <property type="term" value="F:protein serine/threonine phosphatase activity"/>
    <property type="evidence" value="ECO:0007669"/>
    <property type="project" value="UniProtKB-UniRule"/>
</dbReference>
<evidence type="ECO:0000256" key="4">
    <source>
        <dbReference type="ARBA" id="ARBA00022801"/>
    </source>
</evidence>
<dbReference type="RefSeq" id="XP_002901718.1">
    <property type="nucleotide sequence ID" value="XM_002901672.1"/>
</dbReference>
<keyword evidence="4 9" id="KW-0378">Hydrolase</keyword>
<evidence type="ECO:0000256" key="1">
    <source>
        <dbReference type="ARBA" id="ARBA00004123"/>
    </source>
</evidence>
<keyword evidence="3 9" id="KW-0507">mRNA processing</keyword>
<evidence type="ECO:0000256" key="3">
    <source>
        <dbReference type="ARBA" id="ARBA00022664"/>
    </source>
</evidence>
<dbReference type="GeneID" id="9476106"/>
<evidence type="ECO:0000256" key="8">
    <source>
        <dbReference type="ARBA" id="ARBA00048336"/>
    </source>
</evidence>
<dbReference type="InParanoid" id="D0NHD5"/>
<organism evidence="10 11">
    <name type="scientific">Phytophthora infestans (strain T30-4)</name>
    <name type="common">Potato late blight agent</name>
    <dbReference type="NCBI Taxonomy" id="403677"/>
    <lineage>
        <taxon>Eukaryota</taxon>
        <taxon>Sar</taxon>
        <taxon>Stramenopiles</taxon>
        <taxon>Oomycota</taxon>
        <taxon>Peronosporomycetes</taxon>
        <taxon>Peronosporales</taxon>
        <taxon>Peronosporaceae</taxon>
        <taxon>Phytophthora</taxon>
    </lineage>
</organism>
<keyword evidence="11" id="KW-1185">Reference proteome</keyword>
<evidence type="ECO:0000313" key="10">
    <source>
        <dbReference type="EMBL" id="EEY58774.1"/>
    </source>
</evidence>
<dbReference type="KEGG" id="pif:PITG_10911"/>
<comment type="catalytic activity">
    <reaction evidence="8 9">
        <text>O-phospho-L-threonyl-[protein] + H2O = L-threonyl-[protein] + phosphate</text>
        <dbReference type="Rhea" id="RHEA:47004"/>
        <dbReference type="Rhea" id="RHEA-COMP:11060"/>
        <dbReference type="Rhea" id="RHEA-COMP:11605"/>
        <dbReference type="ChEBI" id="CHEBI:15377"/>
        <dbReference type="ChEBI" id="CHEBI:30013"/>
        <dbReference type="ChEBI" id="CHEBI:43474"/>
        <dbReference type="ChEBI" id="CHEBI:61977"/>
        <dbReference type="EC" id="3.1.3.16"/>
    </reaction>
</comment>
<dbReference type="VEuPathDB" id="FungiDB:PITG_10911"/>
<dbReference type="STRING" id="403677.D0NHD5"/>
<dbReference type="Pfam" id="PF04722">
    <property type="entry name" value="Ssu72"/>
    <property type="match status" value="1"/>
</dbReference>
<reference evidence="11" key="1">
    <citation type="journal article" date="2009" name="Nature">
        <title>Genome sequence and analysis of the Irish potato famine pathogen Phytophthora infestans.</title>
        <authorList>
            <consortium name="The Broad Institute Genome Sequencing Platform"/>
            <person name="Haas B.J."/>
            <person name="Kamoun S."/>
            <person name="Zody M.C."/>
            <person name="Jiang R.H."/>
            <person name="Handsaker R.E."/>
            <person name="Cano L.M."/>
            <person name="Grabherr M."/>
            <person name="Kodira C.D."/>
            <person name="Raffaele S."/>
            <person name="Torto-Alalibo T."/>
            <person name="Bozkurt T.O."/>
            <person name="Ah-Fong A.M."/>
            <person name="Alvarado L."/>
            <person name="Anderson V.L."/>
            <person name="Armstrong M.R."/>
            <person name="Avrova A."/>
            <person name="Baxter L."/>
            <person name="Beynon J."/>
            <person name="Boevink P.C."/>
            <person name="Bollmann S.R."/>
            <person name="Bos J.I."/>
            <person name="Bulone V."/>
            <person name="Cai G."/>
            <person name="Cakir C."/>
            <person name="Carrington J.C."/>
            <person name="Chawner M."/>
            <person name="Conti L."/>
            <person name="Costanzo S."/>
            <person name="Ewan R."/>
            <person name="Fahlgren N."/>
            <person name="Fischbach M.A."/>
            <person name="Fugelstad J."/>
            <person name="Gilroy E.M."/>
            <person name="Gnerre S."/>
            <person name="Green P.J."/>
            <person name="Grenville-Briggs L.J."/>
            <person name="Griffith J."/>
            <person name="Grunwald N.J."/>
            <person name="Horn K."/>
            <person name="Horner N.R."/>
            <person name="Hu C.H."/>
            <person name="Huitema E."/>
            <person name="Jeong D.H."/>
            <person name="Jones A.M."/>
            <person name="Jones J.D."/>
            <person name="Jones R.W."/>
            <person name="Karlsson E.K."/>
            <person name="Kunjeti S.G."/>
            <person name="Lamour K."/>
            <person name="Liu Z."/>
            <person name="Ma L."/>
            <person name="Maclean D."/>
            <person name="Chibucos M.C."/>
            <person name="McDonald H."/>
            <person name="McWalters J."/>
            <person name="Meijer H.J."/>
            <person name="Morgan W."/>
            <person name="Morris P.F."/>
            <person name="Munro C.A."/>
            <person name="O'Neill K."/>
            <person name="Ospina-Giraldo M."/>
            <person name="Pinzon A."/>
            <person name="Pritchard L."/>
            <person name="Ramsahoye B."/>
            <person name="Ren Q."/>
            <person name="Restrepo S."/>
            <person name="Roy S."/>
            <person name="Sadanandom A."/>
            <person name="Savidor A."/>
            <person name="Schornack S."/>
            <person name="Schwartz D.C."/>
            <person name="Schumann U.D."/>
            <person name="Schwessinger B."/>
            <person name="Seyer L."/>
            <person name="Sharpe T."/>
            <person name="Silvar C."/>
            <person name="Song J."/>
            <person name="Studholme D.J."/>
            <person name="Sykes S."/>
            <person name="Thines M."/>
            <person name="van de Vondervoort P.J."/>
            <person name="Phuntumart V."/>
            <person name="Wawra S."/>
            <person name="Weide R."/>
            <person name="Win J."/>
            <person name="Young C."/>
            <person name="Zhou S."/>
            <person name="Fry W."/>
            <person name="Meyers B.C."/>
            <person name="van West P."/>
            <person name="Ristaino J."/>
            <person name="Govers F."/>
            <person name="Birch P.R."/>
            <person name="Whisson S.C."/>
            <person name="Judelson H.S."/>
            <person name="Nusbaum C."/>
        </authorList>
    </citation>
    <scope>NUCLEOTIDE SEQUENCE [LARGE SCALE GENOMIC DNA]</scope>
    <source>
        <strain evidence="11">T30-4</strain>
    </source>
</reference>
<keyword evidence="5 9" id="KW-0904">Protein phosphatase</keyword>
<dbReference type="Gene3D" id="3.40.50.2300">
    <property type="match status" value="1"/>
</dbReference>
<evidence type="ECO:0000256" key="6">
    <source>
        <dbReference type="ARBA" id="ARBA00023242"/>
    </source>
</evidence>
<dbReference type="EMBL" id="DS028137">
    <property type="protein sequence ID" value="EEY58774.1"/>
    <property type="molecule type" value="Genomic_DNA"/>
</dbReference>
<keyword evidence="6 9" id="KW-0539">Nucleus</keyword>
<dbReference type="InterPro" id="IPR006811">
    <property type="entry name" value="RNA_pol_II_suA"/>
</dbReference>
<protein>
    <recommendedName>
        <fullName evidence="9">RNA polymerase II subunit A C-terminal domain phosphatase SSU72</fullName>
        <shortName evidence="9">CTD phosphatase SSU72</shortName>
        <ecNumber evidence="9">3.1.3.16</ecNumber>
    </recommendedName>
</protein>
<evidence type="ECO:0000256" key="9">
    <source>
        <dbReference type="RuleBase" id="RU369031"/>
    </source>
</evidence>
<dbReference type="AlphaFoldDB" id="D0NHD5"/>
<dbReference type="EC" id="3.1.3.16" evidence="9"/>
<dbReference type="OrthoDB" id="57957at2759"/>
<comment type="function">
    <text evidence="9">Protein phosphatase that catalyzes the dephosphorylation of the C-terminal domain of RNA polymerase II. Plays a role in RNA processing and termination.</text>
</comment>
<dbReference type="GO" id="GO:0005634">
    <property type="term" value="C:nucleus"/>
    <property type="evidence" value="ECO:0007669"/>
    <property type="project" value="UniProtKB-SubCell"/>
</dbReference>
<proteinExistence type="inferred from homology"/>
<comment type="subcellular location">
    <subcellularLocation>
        <location evidence="1 9">Nucleus</location>
    </subcellularLocation>
</comment>
<dbReference type="Proteomes" id="UP000006643">
    <property type="component" value="Unassembled WGS sequence"/>
</dbReference>
<dbReference type="HOGENOM" id="CLU_062463_2_0_1"/>
<name>D0NHD5_PHYIT</name>
<gene>
    <name evidence="10" type="ORF">PITG_10911</name>
</gene>
<comment type="similarity">
    <text evidence="2 9">Belongs to the SSU72 phosphatase family.</text>
</comment>
<sequence length="275" mass="30660">MLSSEPSPRPMFAMVCVNNVNLSAAAHESLSSAGMRVYSYGAGRRVTFPGKTISEARTFKFLTPYATMHSILEKEDAALFTGNGVLQILKRDRPLKTAPERWQSLSNKQLISIGVVMRIRLSFKTKQLHIICLDTVDTPQEALTGGERVLKLCRELNVPVDELTEGFVKTTVEKFEKKHGQQNFYLGLHMCYPATVRCYLLRSASVQCQTSLPQPKTLAIPALPIQPTILRVSMHVLHPGVPVCNALTCERRAEDTKDCMKDDIGGGEQLQLRCR</sequence>
<evidence type="ECO:0000256" key="5">
    <source>
        <dbReference type="ARBA" id="ARBA00022912"/>
    </source>
</evidence>
<evidence type="ECO:0000256" key="2">
    <source>
        <dbReference type="ARBA" id="ARBA00008978"/>
    </source>
</evidence>
<evidence type="ECO:0000256" key="7">
    <source>
        <dbReference type="ARBA" id="ARBA00047761"/>
    </source>
</evidence>
<comment type="catalytic activity">
    <reaction evidence="7 9">
        <text>O-phospho-L-seryl-[protein] + H2O = L-seryl-[protein] + phosphate</text>
        <dbReference type="Rhea" id="RHEA:20629"/>
        <dbReference type="Rhea" id="RHEA-COMP:9863"/>
        <dbReference type="Rhea" id="RHEA-COMP:11604"/>
        <dbReference type="ChEBI" id="CHEBI:15377"/>
        <dbReference type="ChEBI" id="CHEBI:29999"/>
        <dbReference type="ChEBI" id="CHEBI:43474"/>
        <dbReference type="ChEBI" id="CHEBI:83421"/>
        <dbReference type="EC" id="3.1.3.16"/>
    </reaction>
</comment>
<accession>D0NHD5</accession>